<feature type="compositionally biased region" description="Pro residues" evidence="1">
    <location>
        <begin position="96"/>
        <end position="118"/>
    </location>
</feature>
<feature type="chain" id="PRO_5045092112" description="TonB family protein" evidence="2">
    <location>
        <begin position="22"/>
        <end position="306"/>
    </location>
</feature>
<evidence type="ECO:0000256" key="1">
    <source>
        <dbReference type="SAM" id="MobiDB-lite"/>
    </source>
</evidence>
<dbReference type="EMBL" id="JANAVZ010000001">
    <property type="protein sequence ID" value="MCT4331461.1"/>
    <property type="molecule type" value="Genomic_DNA"/>
</dbReference>
<feature type="compositionally biased region" description="Basic and acidic residues" evidence="1">
    <location>
        <begin position="52"/>
        <end position="62"/>
    </location>
</feature>
<evidence type="ECO:0008006" key="5">
    <source>
        <dbReference type="Google" id="ProtNLM"/>
    </source>
</evidence>
<dbReference type="Proteomes" id="UP001320702">
    <property type="component" value="Unassembled WGS sequence"/>
</dbReference>
<comment type="caution">
    <text evidence="3">The sequence shown here is derived from an EMBL/GenBank/DDBJ whole genome shotgun (WGS) entry which is preliminary data.</text>
</comment>
<dbReference type="RefSeq" id="WP_260275367.1">
    <property type="nucleotide sequence ID" value="NZ_JANAVZ010000001.1"/>
</dbReference>
<evidence type="ECO:0000256" key="2">
    <source>
        <dbReference type="SAM" id="SignalP"/>
    </source>
</evidence>
<reference evidence="3 4" key="1">
    <citation type="submission" date="2022-04" db="EMBL/GenBank/DDBJ databases">
        <title>Paracoccus sp. YLB-12 draft genome sequence.</title>
        <authorList>
            <person name="Yu L."/>
        </authorList>
    </citation>
    <scope>NUCLEOTIDE SEQUENCE [LARGE SCALE GENOMIC DNA]</scope>
    <source>
        <strain evidence="3 4">YLB-12</strain>
    </source>
</reference>
<accession>A0ABT2K510</accession>
<name>A0ABT2K510_9RHOB</name>
<evidence type="ECO:0000313" key="4">
    <source>
        <dbReference type="Proteomes" id="UP001320702"/>
    </source>
</evidence>
<dbReference type="SUPFAM" id="SSF74653">
    <property type="entry name" value="TolA/TonB C-terminal domain"/>
    <property type="match status" value="1"/>
</dbReference>
<feature type="signal peptide" evidence="2">
    <location>
        <begin position="1"/>
        <end position="21"/>
    </location>
</feature>
<sequence length="306" mass="32210">MHRSWEIAGFVTIAAALHVSAAAMILTDPPAAGAPLNSAPAPISAGSGDMADLVKEWERPPEAETATQMQQAEDIAEPNIEPPAPEEPPVTAAMQPPQPIAPQPSPAQPNLPEPPEPQPASVDPELPELQSFEPPQIDAEPTLALQASDRPQRRPQRPDPEPRREVQREQPQRHQQPARQAAEPRRATQGGGAGGTATQRSSGGGGGGSGLTAGQRASLMARWQGQLKSCLLRSIARTSGAPGTRGVITLTIGRNGRVQGARVTGSTGNARIDREIARRAQRARCPAAAAGLTESSYSFTLPFNSR</sequence>
<proteinExistence type="predicted"/>
<feature type="compositionally biased region" description="Gly residues" evidence="1">
    <location>
        <begin position="202"/>
        <end position="211"/>
    </location>
</feature>
<keyword evidence="2" id="KW-0732">Signal</keyword>
<feature type="region of interest" description="Disordered" evidence="1">
    <location>
        <begin position="37"/>
        <end position="213"/>
    </location>
</feature>
<keyword evidence="4" id="KW-1185">Reference proteome</keyword>
<gene>
    <name evidence="3" type="ORF">MU516_01105</name>
</gene>
<feature type="compositionally biased region" description="Basic and acidic residues" evidence="1">
    <location>
        <begin position="150"/>
        <end position="172"/>
    </location>
</feature>
<protein>
    <recommendedName>
        <fullName evidence="5">TonB family protein</fullName>
    </recommendedName>
</protein>
<dbReference type="Gene3D" id="3.30.1150.10">
    <property type="match status" value="1"/>
</dbReference>
<organism evidence="3 4">
    <name type="scientific">Paracoccus maritimus</name>
    <dbReference type="NCBI Taxonomy" id="2933292"/>
    <lineage>
        <taxon>Bacteria</taxon>
        <taxon>Pseudomonadati</taxon>
        <taxon>Pseudomonadota</taxon>
        <taxon>Alphaproteobacteria</taxon>
        <taxon>Rhodobacterales</taxon>
        <taxon>Paracoccaceae</taxon>
        <taxon>Paracoccus</taxon>
    </lineage>
</organism>
<evidence type="ECO:0000313" key="3">
    <source>
        <dbReference type="EMBL" id="MCT4331461.1"/>
    </source>
</evidence>